<dbReference type="GeneID" id="120279941"/>
<keyword evidence="2" id="KW-0732">Signal</keyword>
<feature type="signal peptide" evidence="2">
    <location>
        <begin position="1"/>
        <end position="19"/>
    </location>
</feature>
<organism evidence="3 4">
    <name type="scientific">Dioscorea cayennensis subsp. rotundata</name>
    <name type="common">White Guinea yam</name>
    <name type="synonym">Dioscorea rotundata</name>
    <dbReference type="NCBI Taxonomy" id="55577"/>
    <lineage>
        <taxon>Eukaryota</taxon>
        <taxon>Viridiplantae</taxon>
        <taxon>Streptophyta</taxon>
        <taxon>Embryophyta</taxon>
        <taxon>Tracheophyta</taxon>
        <taxon>Spermatophyta</taxon>
        <taxon>Magnoliopsida</taxon>
        <taxon>Liliopsida</taxon>
        <taxon>Dioscoreales</taxon>
        <taxon>Dioscoreaceae</taxon>
        <taxon>Dioscorea</taxon>
    </lineage>
</organism>
<reference evidence="4" key="1">
    <citation type="submission" date="2025-08" db="UniProtKB">
        <authorList>
            <consortium name="RefSeq"/>
        </authorList>
    </citation>
    <scope>IDENTIFICATION</scope>
</reference>
<feature type="transmembrane region" description="Helical" evidence="1">
    <location>
        <begin position="58"/>
        <end position="81"/>
    </location>
</feature>
<feature type="transmembrane region" description="Helical" evidence="1">
    <location>
        <begin position="93"/>
        <end position="113"/>
    </location>
</feature>
<keyword evidence="3" id="KW-1185">Reference proteome</keyword>
<name>A0AB40CWY5_DIOCR</name>
<dbReference type="RefSeq" id="XP_039142559.1">
    <property type="nucleotide sequence ID" value="XM_039286625.1"/>
</dbReference>
<evidence type="ECO:0000313" key="3">
    <source>
        <dbReference type="Proteomes" id="UP001515500"/>
    </source>
</evidence>
<evidence type="ECO:0000256" key="1">
    <source>
        <dbReference type="SAM" id="Phobius"/>
    </source>
</evidence>
<proteinExistence type="predicted"/>
<keyword evidence="1" id="KW-1133">Transmembrane helix</keyword>
<keyword evidence="1" id="KW-0472">Membrane</keyword>
<protein>
    <submittedName>
        <fullName evidence="4">Uncharacterized protein LOC120279941</fullName>
    </submittedName>
</protein>
<feature type="chain" id="PRO_5044282939" evidence="2">
    <location>
        <begin position="20"/>
        <end position="114"/>
    </location>
</feature>
<dbReference type="AlphaFoldDB" id="A0AB40CWY5"/>
<keyword evidence="1" id="KW-0812">Transmembrane</keyword>
<gene>
    <name evidence="4" type="primary">LOC120279941</name>
</gene>
<dbReference type="Proteomes" id="UP001515500">
    <property type="component" value="Chromosome 2"/>
</dbReference>
<sequence>MAITLNIPLLLLLPQPGSFENPFMMQFSAMPILISLLLFAELLLMCRNIPIAFMAALLKIWILIRGTIFSPLVLLFKWLWISIFLSNIYSSAHLQPSALSAILILLSLGDFALN</sequence>
<accession>A0AB40CWY5</accession>
<feature type="transmembrane region" description="Helical" evidence="1">
    <location>
        <begin position="29"/>
        <end position="46"/>
    </location>
</feature>
<evidence type="ECO:0000313" key="4">
    <source>
        <dbReference type="RefSeq" id="XP_039142559.1"/>
    </source>
</evidence>
<evidence type="ECO:0000256" key="2">
    <source>
        <dbReference type="SAM" id="SignalP"/>
    </source>
</evidence>